<gene>
    <name evidence="2" type="ORF">EV652_12737</name>
</gene>
<evidence type="ECO:0000313" key="2">
    <source>
        <dbReference type="EMBL" id="TCO13146.1"/>
    </source>
</evidence>
<keyword evidence="3" id="KW-1185">Reference proteome</keyword>
<proteinExistence type="predicted"/>
<feature type="transmembrane region" description="Helical" evidence="1">
    <location>
        <begin position="21"/>
        <end position="48"/>
    </location>
</feature>
<evidence type="ECO:0000256" key="1">
    <source>
        <dbReference type="SAM" id="Phobius"/>
    </source>
</evidence>
<dbReference type="AlphaFoldDB" id="A0A4R2GTT4"/>
<accession>A0A4R2GTT4</accession>
<protein>
    <submittedName>
        <fullName evidence="2">DUF2975 family protein</fullName>
    </submittedName>
</protein>
<feature type="transmembrane region" description="Helical" evidence="1">
    <location>
        <begin position="134"/>
        <end position="155"/>
    </location>
</feature>
<name>A0A4R2GTT4_9ACTN</name>
<keyword evidence="1" id="KW-0472">Membrane</keyword>
<feature type="transmembrane region" description="Helical" evidence="1">
    <location>
        <begin position="93"/>
        <end position="114"/>
    </location>
</feature>
<keyword evidence="1" id="KW-1133">Transmembrane helix</keyword>
<dbReference type="EMBL" id="SLWN01000027">
    <property type="protein sequence ID" value="TCO13146.1"/>
    <property type="molecule type" value="Genomic_DNA"/>
</dbReference>
<reference evidence="2 3" key="1">
    <citation type="journal article" date="2015" name="Stand. Genomic Sci.">
        <title>Genomic Encyclopedia of Bacterial and Archaeal Type Strains, Phase III: the genomes of soil and plant-associated and newly described type strains.</title>
        <authorList>
            <person name="Whitman W.B."/>
            <person name="Woyke T."/>
            <person name="Klenk H.P."/>
            <person name="Zhou Y."/>
            <person name="Lilburn T.G."/>
            <person name="Beck B.J."/>
            <person name="De Vos P."/>
            <person name="Vandamme P."/>
            <person name="Eisen J.A."/>
            <person name="Garrity G."/>
            <person name="Hugenholtz P."/>
            <person name="Kyrpides N.C."/>
        </authorList>
    </citation>
    <scope>NUCLEOTIDE SEQUENCE [LARGE SCALE GENOMIC DNA]</scope>
    <source>
        <strain evidence="2 3">VKM Ac-2572</strain>
    </source>
</reference>
<organism evidence="2 3">
    <name type="scientific">Kribbella steppae</name>
    <dbReference type="NCBI Taxonomy" id="2512223"/>
    <lineage>
        <taxon>Bacteria</taxon>
        <taxon>Bacillati</taxon>
        <taxon>Actinomycetota</taxon>
        <taxon>Actinomycetes</taxon>
        <taxon>Propionibacteriales</taxon>
        <taxon>Kribbellaceae</taxon>
        <taxon>Kribbella</taxon>
    </lineage>
</organism>
<dbReference type="Pfam" id="PF11188">
    <property type="entry name" value="DUF2975"/>
    <property type="match status" value="1"/>
</dbReference>
<dbReference type="Proteomes" id="UP000294508">
    <property type="component" value="Unassembled WGS sequence"/>
</dbReference>
<feature type="transmembrane region" description="Helical" evidence="1">
    <location>
        <begin position="175"/>
        <end position="193"/>
    </location>
</feature>
<keyword evidence="1" id="KW-0812">Transmembrane</keyword>
<dbReference type="RefSeq" id="WP_242002353.1">
    <property type="nucleotide sequence ID" value="NZ_SLWN01000027.1"/>
</dbReference>
<evidence type="ECO:0000313" key="3">
    <source>
        <dbReference type="Proteomes" id="UP000294508"/>
    </source>
</evidence>
<sequence>MRVPQSIVNLGRWSRTDALVLQGLLGIVFVVQAILGMVIPLLGVVGVLDLASSREVPVTGVAAPEFPDADGVQLSASGSAALTVDDPSFSQRVLLELPTIVGAVLILLGIYLLFRIARTLCLGDPFQPRNPLRLFGIAILIAVGSVAASLLQAVTTDQLVAGTPLADHVPFSVEFSLLPLLVALLVAALAEAFRIGVRLREDTEGLV</sequence>
<dbReference type="InterPro" id="IPR021354">
    <property type="entry name" value="DUF2975"/>
</dbReference>
<comment type="caution">
    <text evidence="2">The sequence shown here is derived from an EMBL/GenBank/DDBJ whole genome shotgun (WGS) entry which is preliminary data.</text>
</comment>